<dbReference type="GO" id="GO:0003677">
    <property type="term" value="F:DNA binding"/>
    <property type="evidence" value="ECO:0007669"/>
    <property type="project" value="InterPro"/>
</dbReference>
<evidence type="ECO:0000313" key="4">
    <source>
        <dbReference type="Proteomes" id="UP000549765"/>
    </source>
</evidence>
<evidence type="ECO:0000256" key="1">
    <source>
        <dbReference type="ARBA" id="ARBA00022801"/>
    </source>
</evidence>
<dbReference type="InterPro" id="IPR011335">
    <property type="entry name" value="Restrct_endonuc-II-like"/>
</dbReference>
<accession>A0A7X6N2C4</accession>
<dbReference type="GO" id="GO:0009307">
    <property type="term" value="P:DNA restriction-modification system"/>
    <property type="evidence" value="ECO:0007669"/>
    <property type="project" value="InterPro"/>
</dbReference>
<feature type="domain" description="Restriction endonuclease type IV Mrr" evidence="2">
    <location>
        <begin position="43"/>
        <end position="114"/>
    </location>
</feature>
<dbReference type="GO" id="GO:0016787">
    <property type="term" value="F:hydrolase activity"/>
    <property type="evidence" value="ECO:0007669"/>
    <property type="project" value="UniProtKB-KW"/>
</dbReference>
<dbReference type="InterPro" id="IPR011856">
    <property type="entry name" value="tRNA_endonuc-like_dom_sf"/>
</dbReference>
<name>A0A7X6N2C4_9LACO</name>
<comment type="caution">
    <text evidence="3">The sequence shown here is derived from an EMBL/GenBank/DDBJ whole genome shotgun (WGS) entry which is preliminary data.</text>
</comment>
<dbReference type="InterPro" id="IPR007560">
    <property type="entry name" value="Restrct_endonuc_IV_Mrr"/>
</dbReference>
<dbReference type="SUPFAM" id="SSF52980">
    <property type="entry name" value="Restriction endonuclease-like"/>
    <property type="match status" value="1"/>
</dbReference>
<dbReference type="Proteomes" id="UP000549765">
    <property type="component" value="Unassembled WGS sequence"/>
</dbReference>
<proteinExistence type="predicted"/>
<organism evidence="3 4">
    <name type="scientific">Periweissella fabalis</name>
    <dbReference type="NCBI Taxonomy" id="1070421"/>
    <lineage>
        <taxon>Bacteria</taxon>
        <taxon>Bacillati</taxon>
        <taxon>Bacillota</taxon>
        <taxon>Bacilli</taxon>
        <taxon>Lactobacillales</taxon>
        <taxon>Lactobacillaceae</taxon>
        <taxon>Periweissella</taxon>
    </lineage>
</organism>
<sequence>MVNSGKEYELFCMSLIEKLSKQGNSFENIQHNQKLIGEANTPNQVDITFDYVVDGVKIPMIVECKDYSRNVSKDRIATLSSIANEDLGMSGIFMAKSGFQKGAIEYAKSHGIDVYKVNHVDDANWDNRMKNIDINMTITTGYSLEIGMKFVKSGYEKMQISQDLKVYDQNNNLKYVLFDKVKEIFKNNSNQQSFVVPVEHDFTFIDNSYIEIESINVNVIPEIAEQTIKIHAEDFIEGIVENAITGEWITVRK</sequence>
<keyword evidence="3" id="KW-0540">Nuclease</keyword>
<reference evidence="3 4" key="1">
    <citation type="submission" date="2020-04" db="EMBL/GenBank/DDBJ databases">
        <title>MicrobeNet Type strains.</title>
        <authorList>
            <person name="Nicholson A.C."/>
        </authorList>
    </citation>
    <scope>NUCLEOTIDE SEQUENCE [LARGE SCALE GENOMIC DNA]</scope>
    <source>
        <strain evidence="3 4">CCUG 61472</strain>
    </source>
</reference>
<dbReference type="Gene3D" id="3.40.1350.10">
    <property type="match status" value="1"/>
</dbReference>
<dbReference type="EMBL" id="JAAXPN010000001">
    <property type="protein sequence ID" value="NKZ23399.1"/>
    <property type="molecule type" value="Genomic_DNA"/>
</dbReference>
<keyword evidence="3" id="KW-0255">Endonuclease</keyword>
<keyword evidence="4" id="KW-1185">Reference proteome</keyword>
<dbReference type="Pfam" id="PF04471">
    <property type="entry name" value="Mrr_cat"/>
    <property type="match status" value="1"/>
</dbReference>
<evidence type="ECO:0000313" key="3">
    <source>
        <dbReference type="EMBL" id="NKZ23399.1"/>
    </source>
</evidence>
<dbReference type="AlphaFoldDB" id="A0A7X6N2C4"/>
<gene>
    <name evidence="3" type="ORF">HF964_01045</name>
</gene>
<keyword evidence="1" id="KW-0378">Hydrolase</keyword>
<dbReference type="RefSeq" id="WP_168721197.1">
    <property type="nucleotide sequence ID" value="NZ_JAAXPN010000001.1"/>
</dbReference>
<evidence type="ECO:0000259" key="2">
    <source>
        <dbReference type="Pfam" id="PF04471"/>
    </source>
</evidence>
<protein>
    <submittedName>
        <fullName evidence="3">Restriction endonuclease</fullName>
    </submittedName>
</protein>
<dbReference type="GO" id="GO:0004519">
    <property type="term" value="F:endonuclease activity"/>
    <property type="evidence" value="ECO:0007669"/>
    <property type="project" value="UniProtKB-KW"/>
</dbReference>